<dbReference type="InterPro" id="IPR011545">
    <property type="entry name" value="DEAD/DEAH_box_helicase_dom"/>
</dbReference>
<evidence type="ECO:0000256" key="4">
    <source>
        <dbReference type="ARBA" id="ARBA00022806"/>
    </source>
</evidence>
<dbReference type="InterPro" id="IPR001650">
    <property type="entry name" value="Helicase_C-like"/>
</dbReference>
<dbReference type="VEuPathDB" id="TriTrypDB:BSAL_52115"/>
<evidence type="ECO:0000256" key="3">
    <source>
        <dbReference type="ARBA" id="ARBA00022801"/>
    </source>
</evidence>
<dbReference type="GO" id="GO:0003676">
    <property type="term" value="F:nucleic acid binding"/>
    <property type="evidence" value="ECO:0007669"/>
    <property type="project" value="InterPro"/>
</dbReference>
<dbReference type="InterPro" id="IPR014001">
    <property type="entry name" value="Helicase_ATP-bd"/>
</dbReference>
<evidence type="ECO:0000259" key="8">
    <source>
        <dbReference type="PROSITE" id="PS51194"/>
    </source>
</evidence>
<protein>
    <recommendedName>
        <fullName evidence="1">RNA helicase</fullName>
        <ecNumber evidence="1">3.6.4.13</ecNumber>
    </recommendedName>
</protein>
<dbReference type="Pfam" id="PF00271">
    <property type="entry name" value="Helicase_C"/>
    <property type="match status" value="1"/>
</dbReference>
<dbReference type="PANTHER" id="PTHR47958">
    <property type="entry name" value="ATP-DEPENDENT RNA HELICASE DBP3"/>
    <property type="match status" value="1"/>
</dbReference>
<feature type="domain" description="Helicase C-terminal" evidence="8">
    <location>
        <begin position="437"/>
        <end position="657"/>
    </location>
</feature>
<dbReference type="OrthoDB" id="273119at2759"/>
<gene>
    <name evidence="9" type="ORF">BSAL_52115</name>
</gene>
<dbReference type="Proteomes" id="UP000051952">
    <property type="component" value="Unassembled WGS sequence"/>
</dbReference>
<dbReference type="CDD" id="cd18787">
    <property type="entry name" value="SF2_C_DEAD"/>
    <property type="match status" value="1"/>
</dbReference>
<feature type="compositionally biased region" description="Low complexity" evidence="6">
    <location>
        <begin position="49"/>
        <end position="62"/>
    </location>
</feature>
<evidence type="ECO:0000313" key="10">
    <source>
        <dbReference type="Proteomes" id="UP000051952"/>
    </source>
</evidence>
<dbReference type="GO" id="GO:0005524">
    <property type="term" value="F:ATP binding"/>
    <property type="evidence" value="ECO:0007669"/>
    <property type="project" value="UniProtKB-KW"/>
</dbReference>
<dbReference type="PROSITE" id="PS51192">
    <property type="entry name" value="HELICASE_ATP_BIND_1"/>
    <property type="match status" value="1"/>
</dbReference>
<organism evidence="9 10">
    <name type="scientific">Bodo saltans</name>
    <name type="common">Flagellated protozoan</name>
    <dbReference type="NCBI Taxonomy" id="75058"/>
    <lineage>
        <taxon>Eukaryota</taxon>
        <taxon>Discoba</taxon>
        <taxon>Euglenozoa</taxon>
        <taxon>Kinetoplastea</taxon>
        <taxon>Metakinetoplastina</taxon>
        <taxon>Eubodonida</taxon>
        <taxon>Bodonidae</taxon>
        <taxon>Bodo</taxon>
    </lineage>
</organism>
<evidence type="ECO:0000313" key="9">
    <source>
        <dbReference type="EMBL" id="CUE69617.1"/>
    </source>
</evidence>
<dbReference type="AlphaFoldDB" id="A0A0S4IKX9"/>
<dbReference type="SUPFAM" id="SSF52540">
    <property type="entry name" value="P-loop containing nucleoside triphosphate hydrolases"/>
    <property type="match status" value="1"/>
</dbReference>
<dbReference type="GO" id="GO:0003724">
    <property type="term" value="F:RNA helicase activity"/>
    <property type="evidence" value="ECO:0007669"/>
    <property type="project" value="UniProtKB-EC"/>
</dbReference>
<dbReference type="InterPro" id="IPR044742">
    <property type="entry name" value="DEAD/DEAH_RhlB"/>
</dbReference>
<evidence type="ECO:0000256" key="5">
    <source>
        <dbReference type="ARBA" id="ARBA00022840"/>
    </source>
</evidence>
<feature type="region of interest" description="Disordered" evidence="6">
    <location>
        <begin position="49"/>
        <end position="69"/>
    </location>
</feature>
<dbReference type="EMBL" id="CYKH01000078">
    <property type="protein sequence ID" value="CUE69617.1"/>
    <property type="molecule type" value="Genomic_DNA"/>
</dbReference>
<keyword evidence="10" id="KW-1185">Reference proteome</keyword>
<accession>A0A0S4IKX9</accession>
<dbReference type="InterPro" id="IPR027417">
    <property type="entry name" value="P-loop_NTPase"/>
</dbReference>
<sequence length="760" mass="82865">MSYSHTFFFLQMDSDDALLRRINAYKTRLEMLGPTMRSVVQRHVSTSSSSPALSALDPPQSSTQQLTEPIAAPSRFGLMRKKKDPLEKLFAAPSANSSAKTAFTTTVSHWSFRKCSEMLDVSWEAFRQEFGIQVQALSFRSAGGLHGLNSSSVHPARCWGELSPSHLSTPCLRDYLDARFAFPTAIQSQSLPITTWRAPGTDNTASSTAAQGGKLDLLGVAETGSGKTMCYLIPIFEHILNEEFPMTPARAELGPLALILVPTRELADQVYAEAERIRTTSASSPQQTAHRCCTLSSLKIAKIVGGESVEAQHQVIAQGVHLMIGTPGQLDALLEQRYLSLGNTRLVAIDEADRMVEERMTDQLCNVLQHAPTPRQTIMFTATMLPECQDIATKFLSPRGYFVLRTPYTFQSVWQRLELFPITDGGIDSCTEVKLQRLTQWIAFQPGKQTIVFANEKNTCDLIVKRLRELGTRLQRGLDEVLWSGGGGGGESSSTLGGGGGEDVTFRWLGKQRNSIADGSAFSRVAAAHSGLTQQERKNVIQQFQSGQLRVLVTTDLLARGLDVEKLELVVNFELPDTREHKSTSGSGEELALMKYIHRIGRTGRAGNKGISVSLVTLPLDLVQRSATVMMSTVASNKSVGSDVSGSGGRRAVAELGGGNDDDDALEQALGGDAAKRQRDDGNAPAERSGGGDANNDSRMLAPMFRFLRDCAIHSGATRSEDTFFAECRKHEVPRCTVPEPLLLSMQCSSKRLTLGAIRH</sequence>
<reference evidence="10" key="1">
    <citation type="submission" date="2015-09" db="EMBL/GenBank/DDBJ databases">
        <authorList>
            <consortium name="Pathogen Informatics"/>
        </authorList>
    </citation>
    <scope>NUCLEOTIDE SEQUENCE [LARGE SCALE GENOMIC DNA]</scope>
    <source>
        <strain evidence="10">Lake Konstanz</strain>
    </source>
</reference>
<evidence type="ECO:0000259" key="7">
    <source>
        <dbReference type="PROSITE" id="PS51192"/>
    </source>
</evidence>
<dbReference type="CDD" id="cd00268">
    <property type="entry name" value="DEADc"/>
    <property type="match status" value="1"/>
</dbReference>
<keyword evidence="3" id="KW-0378">Hydrolase</keyword>
<evidence type="ECO:0000256" key="6">
    <source>
        <dbReference type="SAM" id="MobiDB-lite"/>
    </source>
</evidence>
<keyword evidence="5" id="KW-0067">ATP-binding</keyword>
<name>A0A0S4IKX9_BODSA</name>
<feature type="region of interest" description="Disordered" evidence="6">
    <location>
        <begin position="637"/>
        <end position="697"/>
    </location>
</feature>
<evidence type="ECO:0000256" key="1">
    <source>
        <dbReference type="ARBA" id="ARBA00012552"/>
    </source>
</evidence>
<dbReference type="GO" id="GO:0016787">
    <property type="term" value="F:hydrolase activity"/>
    <property type="evidence" value="ECO:0007669"/>
    <property type="project" value="UniProtKB-KW"/>
</dbReference>
<dbReference type="Gene3D" id="3.40.50.300">
    <property type="entry name" value="P-loop containing nucleotide triphosphate hydrolases"/>
    <property type="match status" value="2"/>
</dbReference>
<feature type="domain" description="Helicase ATP-binding" evidence="7">
    <location>
        <begin position="208"/>
        <end position="402"/>
    </location>
</feature>
<dbReference type="PROSITE" id="PS51194">
    <property type="entry name" value="HELICASE_CTER"/>
    <property type="match status" value="1"/>
</dbReference>
<dbReference type="Pfam" id="PF00270">
    <property type="entry name" value="DEAD"/>
    <property type="match status" value="1"/>
</dbReference>
<dbReference type="EC" id="3.6.4.13" evidence="1"/>
<dbReference type="SMART" id="SM00487">
    <property type="entry name" value="DEXDc"/>
    <property type="match status" value="1"/>
</dbReference>
<dbReference type="SMART" id="SM00490">
    <property type="entry name" value="HELICc"/>
    <property type="match status" value="1"/>
</dbReference>
<keyword evidence="2" id="KW-0547">Nucleotide-binding</keyword>
<proteinExistence type="predicted"/>
<keyword evidence="4 9" id="KW-0347">Helicase</keyword>
<evidence type="ECO:0000256" key="2">
    <source>
        <dbReference type="ARBA" id="ARBA00022741"/>
    </source>
</evidence>
<dbReference type="OMA" id="MVEERMT"/>